<keyword evidence="2" id="KW-1185">Reference proteome</keyword>
<comment type="caution">
    <text evidence="1">The sequence shown here is derived from an EMBL/GenBank/DDBJ whole genome shotgun (WGS) entry which is preliminary data.</text>
</comment>
<protein>
    <submittedName>
        <fullName evidence="1">Uncharacterized protein</fullName>
    </submittedName>
</protein>
<reference evidence="1 2" key="1">
    <citation type="submission" date="2014-03" db="EMBL/GenBank/DDBJ databases">
        <title>Genome of Haematobacter massiliensis CCUG 47968.</title>
        <authorList>
            <person name="Wang D."/>
            <person name="Wang G."/>
        </authorList>
    </citation>
    <scope>NUCLEOTIDE SEQUENCE [LARGE SCALE GENOMIC DNA]</scope>
    <source>
        <strain evidence="1 2">CCUG 47968</strain>
    </source>
</reference>
<dbReference type="AlphaFoldDB" id="A0A086Y2E7"/>
<dbReference type="EMBL" id="JGYG01000008">
    <property type="protein sequence ID" value="KFI28447.1"/>
    <property type="molecule type" value="Genomic_DNA"/>
</dbReference>
<sequence>MEFSMQPLIATAPYRYCPETRTIWGQGETEGEVMVSMLRGWGHLTGKGATALGLPVTAALDVQHATGRLIVTLLNQHFAQAAALGTGSQEDGA</sequence>
<accession>A0A086Y2E7</accession>
<dbReference type="STRING" id="195105.CN97_19410"/>
<organism evidence="1 2">
    <name type="scientific">Haematobacter massiliensis</name>
    <dbReference type="NCBI Taxonomy" id="195105"/>
    <lineage>
        <taxon>Bacteria</taxon>
        <taxon>Pseudomonadati</taxon>
        <taxon>Pseudomonadota</taxon>
        <taxon>Alphaproteobacteria</taxon>
        <taxon>Rhodobacterales</taxon>
        <taxon>Paracoccaceae</taxon>
        <taxon>Haematobacter</taxon>
    </lineage>
</organism>
<evidence type="ECO:0000313" key="2">
    <source>
        <dbReference type="Proteomes" id="UP000028826"/>
    </source>
</evidence>
<name>A0A086Y2E7_9RHOB</name>
<gene>
    <name evidence="1" type="ORF">CN97_19410</name>
</gene>
<proteinExistence type="predicted"/>
<evidence type="ECO:0000313" key="1">
    <source>
        <dbReference type="EMBL" id="KFI28447.1"/>
    </source>
</evidence>
<dbReference type="Proteomes" id="UP000028826">
    <property type="component" value="Unassembled WGS sequence"/>
</dbReference>